<feature type="chain" id="PRO_5035257288" evidence="1">
    <location>
        <begin position="26"/>
        <end position="136"/>
    </location>
</feature>
<sequence>IKCGSQKYFQSCILFFFFFFSETEFHSVSPGLECSITSSAHCNLCLLGSSNSPASASQVAGITGTCHHVWLIFVFLVKTGFHCVGQAGLEHPTSTDQPILASQSVGIIDMSHHTQPGILLFLWQIELDCVPDLTLD</sequence>
<protein>
    <submittedName>
        <fullName evidence="2">Uncharacterized protein</fullName>
    </submittedName>
</protein>
<evidence type="ECO:0000313" key="3">
    <source>
        <dbReference type="Proteomes" id="UP000008225"/>
    </source>
</evidence>
<dbReference type="PRINTS" id="PR02045">
    <property type="entry name" value="F138DOMAIN"/>
</dbReference>
<dbReference type="Ensembl" id="ENSCJAT00000142709.1">
    <property type="protein sequence ID" value="ENSCJAP00000092866.1"/>
    <property type="gene ID" value="ENSCJAG00000074189.1"/>
</dbReference>
<dbReference type="PANTHER" id="PTHR12138">
    <property type="entry name" value="PRIMATE-EXPANDED PROTEIN FAMILY"/>
    <property type="match status" value="1"/>
</dbReference>
<reference evidence="2" key="3">
    <citation type="submission" date="2025-09" db="UniProtKB">
        <authorList>
            <consortium name="Ensembl"/>
        </authorList>
    </citation>
    <scope>IDENTIFICATION</scope>
</reference>
<dbReference type="GeneTree" id="ENSGT01150000286943"/>
<dbReference type="PANTHER" id="PTHR12138:SF162">
    <property type="entry name" value="CHROMOSOME UNDETERMINED SCAFFOLD_275, WHOLE GENOME SHOTGUN SEQUENCE"/>
    <property type="match status" value="1"/>
</dbReference>
<organism evidence="2 3">
    <name type="scientific">Callithrix jacchus</name>
    <name type="common">White-tufted-ear marmoset</name>
    <name type="synonym">Simia Jacchus</name>
    <dbReference type="NCBI Taxonomy" id="9483"/>
    <lineage>
        <taxon>Eukaryota</taxon>
        <taxon>Metazoa</taxon>
        <taxon>Chordata</taxon>
        <taxon>Craniata</taxon>
        <taxon>Vertebrata</taxon>
        <taxon>Euteleostomi</taxon>
        <taxon>Mammalia</taxon>
        <taxon>Eutheria</taxon>
        <taxon>Euarchontoglires</taxon>
        <taxon>Primates</taxon>
        <taxon>Haplorrhini</taxon>
        <taxon>Platyrrhini</taxon>
        <taxon>Cebidae</taxon>
        <taxon>Callitrichinae</taxon>
        <taxon>Callithrix</taxon>
        <taxon>Callithrix</taxon>
    </lineage>
</organism>
<evidence type="ECO:0000313" key="2">
    <source>
        <dbReference type="Ensembl" id="ENSCJAP00000092866.1"/>
    </source>
</evidence>
<keyword evidence="3" id="KW-1185">Reference proteome</keyword>
<dbReference type="Proteomes" id="UP000008225">
    <property type="component" value="Chromosome 16"/>
</dbReference>
<dbReference type="AlphaFoldDB" id="A0A8I3XCD3"/>
<proteinExistence type="predicted"/>
<reference evidence="2" key="2">
    <citation type="submission" date="2025-08" db="UniProtKB">
        <authorList>
            <consortium name="Ensembl"/>
        </authorList>
    </citation>
    <scope>IDENTIFICATION</scope>
</reference>
<name>A0A8I3XCD3_CALJA</name>
<accession>A0A8I3XCD3</accession>
<feature type="signal peptide" evidence="1">
    <location>
        <begin position="1"/>
        <end position="25"/>
    </location>
</feature>
<reference evidence="2 3" key="1">
    <citation type="submission" date="2009-03" db="EMBL/GenBank/DDBJ databases">
        <authorList>
            <person name="Warren W."/>
            <person name="Ye L."/>
            <person name="Minx P."/>
            <person name="Worley K."/>
            <person name="Gibbs R."/>
            <person name="Wilson R.K."/>
        </authorList>
    </citation>
    <scope>NUCLEOTIDE SEQUENCE [LARGE SCALE GENOMIC DNA]</scope>
</reference>
<keyword evidence="1" id="KW-0732">Signal</keyword>
<evidence type="ECO:0000256" key="1">
    <source>
        <dbReference type="SAM" id="SignalP"/>
    </source>
</evidence>